<sequence>MSSGPEPSNGAAGTRTDVSLDFVPPLELTAVGDSSSRAEVKQAVHKAEHDNESDKKAEPGVPNSDSDSSEDQALALYTDELRLAGLAARAIPGRGRGLIATKSFRPGT</sequence>
<dbReference type="Proteomes" id="UP000092666">
    <property type="component" value="Unassembled WGS sequence"/>
</dbReference>
<dbReference type="OrthoDB" id="265717at2759"/>
<reference evidence="3" key="2">
    <citation type="submission" date="2013-12" db="EMBL/GenBank/DDBJ databases">
        <title>Evolution of pathogenesis and genome organization in the Tremellales.</title>
        <authorList>
            <person name="Cuomo C."/>
            <person name="Litvintseva A."/>
            <person name="Heitman J."/>
            <person name="Chen Y."/>
            <person name="Sun S."/>
            <person name="Springer D."/>
            <person name="Dromer F."/>
            <person name="Young S."/>
            <person name="Zeng Q."/>
            <person name="Chapman S."/>
            <person name="Gujja S."/>
            <person name="Saif S."/>
            <person name="Birren B."/>
        </authorList>
    </citation>
    <scope>NUCLEOTIDE SEQUENCE [LARGE SCALE GENOMIC DNA]</scope>
    <source>
        <strain evidence="3">BCC8398</strain>
    </source>
</reference>
<feature type="region of interest" description="Disordered" evidence="1">
    <location>
        <begin position="1"/>
        <end position="73"/>
    </location>
</feature>
<name>A0A1B9GIZ5_9TREE</name>
<proteinExistence type="predicted"/>
<dbReference type="AlphaFoldDB" id="A0A1B9GIZ5"/>
<accession>A0A1B9GIZ5</accession>
<reference evidence="2 3" key="1">
    <citation type="submission" date="2013-07" db="EMBL/GenBank/DDBJ databases">
        <title>The Genome Sequence of Cryptococcus heveanensis BCC8398.</title>
        <authorList>
            <consortium name="The Broad Institute Genome Sequencing Platform"/>
            <person name="Cuomo C."/>
            <person name="Litvintseva A."/>
            <person name="Chen Y."/>
            <person name="Heitman J."/>
            <person name="Sun S."/>
            <person name="Springer D."/>
            <person name="Dromer F."/>
            <person name="Young S.K."/>
            <person name="Zeng Q."/>
            <person name="Gargeya S."/>
            <person name="Fitzgerald M."/>
            <person name="Abouelleil A."/>
            <person name="Alvarado L."/>
            <person name="Berlin A.M."/>
            <person name="Chapman S.B."/>
            <person name="Dewar J."/>
            <person name="Goldberg J."/>
            <person name="Griggs A."/>
            <person name="Gujja S."/>
            <person name="Hansen M."/>
            <person name="Howarth C."/>
            <person name="Imamovic A."/>
            <person name="Larimer J."/>
            <person name="McCowan C."/>
            <person name="Murphy C."/>
            <person name="Pearson M."/>
            <person name="Priest M."/>
            <person name="Roberts A."/>
            <person name="Saif S."/>
            <person name="Shea T."/>
            <person name="Sykes S."/>
            <person name="Wortman J."/>
            <person name="Nusbaum C."/>
            <person name="Birren B."/>
        </authorList>
    </citation>
    <scope>NUCLEOTIDE SEQUENCE [LARGE SCALE GENOMIC DNA]</scope>
    <source>
        <strain evidence="2 3">BCC8398</strain>
    </source>
</reference>
<evidence type="ECO:0000256" key="1">
    <source>
        <dbReference type="SAM" id="MobiDB-lite"/>
    </source>
</evidence>
<feature type="compositionally biased region" description="Basic and acidic residues" evidence="1">
    <location>
        <begin position="36"/>
        <end position="58"/>
    </location>
</feature>
<protein>
    <submittedName>
        <fullName evidence="2">Uncharacterized protein</fullName>
    </submittedName>
</protein>
<gene>
    <name evidence="2" type="ORF">I316_07441</name>
</gene>
<organism evidence="2 3">
    <name type="scientific">Kwoniella heveanensis BCC8398</name>
    <dbReference type="NCBI Taxonomy" id="1296120"/>
    <lineage>
        <taxon>Eukaryota</taxon>
        <taxon>Fungi</taxon>
        <taxon>Dikarya</taxon>
        <taxon>Basidiomycota</taxon>
        <taxon>Agaricomycotina</taxon>
        <taxon>Tremellomycetes</taxon>
        <taxon>Tremellales</taxon>
        <taxon>Cryptococcaceae</taxon>
        <taxon>Kwoniella</taxon>
    </lineage>
</organism>
<evidence type="ECO:0000313" key="2">
    <source>
        <dbReference type="EMBL" id="OCF30916.1"/>
    </source>
</evidence>
<dbReference type="EMBL" id="KI669514">
    <property type="protein sequence ID" value="OCF30916.1"/>
    <property type="molecule type" value="Genomic_DNA"/>
</dbReference>
<keyword evidence="3" id="KW-1185">Reference proteome</keyword>
<evidence type="ECO:0000313" key="3">
    <source>
        <dbReference type="Proteomes" id="UP000092666"/>
    </source>
</evidence>